<protein>
    <submittedName>
        <fullName evidence="2">Uncharacterized protein</fullName>
    </submittedName>
</protein>
<dbReference type="EMBL" id="VDEP01000433">
    <property type="protein sequence ID" value="KAA1084853.1"/>
    <property type="molecule type" value="Genomic_DNA"/>
</dbReference>
<proteinExistence type="predicted"/>
<comment type="caution">
    <text evidence="2">The sequence shown here is derived from an EMBL/GenBank/DDBJ whole genome shotgun (WGS) entry which is preliminary data.</text>
</comment>
<reference evidence="2 3" key="1">
    <citation type="submission" date="2019-05" db="EMBL/GenBank/DDBJ databases">
        <title>Emergence of the Ug99 lineage of the wheat stem rust pathogen through somatic hybridization.</title>
        <authorList>
            <person name="Li F."/>
            <person name="Upadhyaya N.M."/>
            <person name="Sperschneider J."/>
            <person name="Matny O."/>
            <person name="Nguyen-Phuc H."/>
            <person name="Mago R."/>
            <person name="Raley C."/>
            <person name="Miller M.E."/>
            <person name="Silverstein K.A.T."/>
            <person name="Henningsen E."/>
            <person name="Hirsch C.D."/>
            <person name="Visser B."/>
            <person name="Pretorius Z.A."/>
            <person name="Steffenson B.J."/>
            <person name="Schwessinger B."/>
            <person name="Dodds P.N."/>
            <person name="Figueroa M."/>
        </authorList>
    </citation>
    <scope>NUCLEOTIDE SEQUENCE [LARGE SCALE GENOMIC DNA]</scope>
    <source>
        <strain evidence="2 3">Ug99</strain>
    </source>
</reference>
<gene>
    <name evidence="2" type="ORF">PGTUg99_000585</name>
</gene>
<accession>A0A5B0N8I9</accession>
<sequence length="173" mass="18832">MAQATQPPFDSEDRRSSPLKSADQTRVHLKPYNNHHHFVEAGSEPRTASQLLSAYHPPPTSEPNTVIGSPISPFPPHHFSLHQVHQDIVASLPAGTHSLGTMANCGIHSFVKMDPSFDLNRPLSSISSDLKDGLNNHVRLLCLQGHPKFTYNILPDSLSAQAKNGYASSNSPS</sequence>
<dbReference type="AlphaFoldDB" id="A0A5B0N8I9"/>
<dbReference type="Gene3D" id="3.40.50.880">
    <property type="match status" value="1"/>
</dbReference>
<dbReference type="Proteomes" id="UP000325313">
    <property type="component" value="Unassembled WGS sequence"/>
</dbReference>
<evidence type="ECO:0000256" key="1">
    <source>
        <dbReference type="SAM" id="MobiDB-lite"/>
    </source>
</evidence>
<dbReference type="InterPro" id="IPR029062">
    <property type="entry name" value="Class_I_gatase-like"/>
</dbReference>
<feature type="region of interest" description="Disordered" evidence="1">
    <location>
        <begin position="1"/>
        <end position="26"/>
    </location>
</feature>
<evidence type="ECO:0000313" key="3">
    <source>
        <dbReference type="Proteomes" id="UP000325313"/>
    </source>
</evidence>
<evidence type="ECO:0000313" key="2">
    <source>
        <dbReference type="EMBL" id="KAA1084853.1"/>
    </source>
</evidence>
<organism evidence="2 3">
    <name type="scientific">Puccinia graminis f. sp. tritici</name>
    <dbReference type="NCBI Taxonomy" id="56615"/>
    <lineage>
        <taxon>Eukaryota</taxon>
        <taxon>Fungi</taxon>
        <taxon>Dikarya</taxon>
        <taxon>Basidiomycota</taxon>
        <taxon>Pucciniomycotina</taxon>
        <taxon>Pucciniomycetes</taxon>
        <taxon>Pucciniales</taxon>
        <taxon>Pucciniaceae</taxon>
        <taxon>Puccinia</taxon>
    </lineage>
</organism>
<name>A0A5B0N8I9_PUCGR</name>